<evidence type="ECO:0000256" key="13">
    <source>
        <dbReference type="PIRSR" id="PIRSR001461-2"/>
    </source>
</evidence>
<evidence type="ECO:0000256" key="2">
    <source>
        <dbReference type="ARBA" id="ARBA00001936"/>
    </source>
</evidence>
<feature type="binding site" evidence="10 13">
    <location>
        <position position="68"/>
    </location>
    <ligand>
        <name>a divalent metal cation</name>
        <dbReference type="ChEBI" id="CHEBI:60240"/>
    </ligand>
</feature>
<comment type="similarity">
    <text evidence="6 10 11">Belongs to the ribulose-phosphate 3-epimerase family.</text>
</comment>
<evidence type="ECO:0000256" key="5">
    <source>
        <dbReference type="ARBA" id="ARBA00001954"/>
    </source>
</evidence>
<dbReference type="InterPro" id="IPR011060">
    <property type="entry name" value="RibuloseP-bd_barrel"/>
</dbReference>
<evidence type="ECO:0000256" key="3">
    <source>
        <dbReference type="ARBA" id="ARBA00001941"/>
    </source>
</evidence>
<feature type="active site" description="Proton acceptor" evidence="10 12">
    <location>
        <position position="37"/>
    </location>
</feature>
<comment type="cofactor">
    <cofactor evidence="4">
        <name>Zn(2+)</name>
        <dbReference type="ChEBI" id="CHEBI:29105"/>
    </cofactor>
</comment>
<feature type="binding site" evidence="10 13">
    <location>
        <position position="35"/>
    </location>
    <ligand>
        <name>a divalent metal cation</name>
        <dbReference type="ChEBI" id="CHEBI:60240"/>
    </ligand>
</feature>
<dbReference type="PIRSF" id="PIRSF001461">
    <property type="entry name" value="RPE"/>
    <property type="match status" value="1"/>
</dbReference>
<dbReference type="EC" id="5.1.3.1" evidence="7 10"/>
<feature type="active site" description="Proton donor" evidence="10 12">
    <location>
        <position position="177"/>
    </location>
</feature>
<feature type="binding site" evidence="10 13">
    <location>
        <position position="177"/>
    </location>
    <ligand>
        <name>a divalent metal cation</name>
        <dbReference type="ChEBI" id="CHEBI:60240"/>
    </ligand>
</feature>
<feature type="binding site" evidence="14">
    <location>
        <begin position="199"/>
        <end position="200"/>
    </location>
    <ligand>
        <name>substrate</name>
    </ligand>
</feature>
<evidence type="ECO:0000256" key="14">
    <source>
        <dbReference type="PIRSR" id="PIRSR001461-3"/>
    </source>
</evidence>
<sequence length="228" mass="23986">MINKLKIAPSVLAADFTRLGEEVRAAEQAGADWIHFDVMDGRFVPNISIGVPVLQALRGATSLPIDVHLMIVEPDQYIPIFAEAGANSISVHVEACPHLHRTLVSIAQAGCRVGVAINPHTPAIMLQEVMPLLDIINVMTVDPGFGGQSFLDGSLSKIAQLRAMAQAVGRDIDIEVDGGINTETTPRAVEAGANVLIAGTTIFRHKEGIQAGVDALRAAASQGANSTS</sequence>
<feature type="binding site" evidence="10 14">
    <location>
        <begin position="144"/>
        <end position="147"/>
    </location>
    <ligand>
        <name>substrate</name>
    </ligand>
</feature>
<evidence type="ECO:0000256" key="11">
    <source>
        <dbReference type="PIRNR" id="PIRNR001461"/>
    </source>
</evidence>
<feature type="binding site" evidence="10 13">
    <location>
        <position position="37"/>
    </location>
    <ligand>
        <name>a divalent metal cation</name>
        <dbReference type="ChEBI" id="CHEBI:60240"/>
    </ligand>
</feature>
<evidence type="ECO:0000256" key="9">
    <source>
        <dbReference type="ARBA" id="ARBA00023235"/>
    </source>
</evidence>
<keyword evidence="8 10" id="KW-0479">Metal-binding</keyword>
<dbReference type="GO" id="GO:0019323">
    <property type="term" value="P:pentose catabolic process"/>
    <property type="evidence" value="ECO:0007669"/>
    <property type="project" value="UniProtKB-UniRule"/>
</dbReference>
<comment type="caution">
    <text evidence="10">Lacks conserved residue(s) required for the propagation of feature annotation.</text>
</comment>
<evidence type="ECO:0000256" key="8">
    <source>
        <dbReference type="ARBA" id="ARBA00022723"/>
    </source>
</evidence>
<dbReference type="PROSITE" id="PS01086">
    <property type="entry name" value="RIBUL_P_3_EPIMER_2"/>
    <property type="match status" value="1"/>
</dbReference>
<feature type="binding site" evidence="10 14">
    <location>
        <position position="10"/>
    </location>
    <ligand>
        <name>substrate</name>
    </ligand>
</feature>
<gene>
    <name evidence="10" type="primary">rpe</name>
    <name evidence="15" type="ORF">G4Y79_12570</name>
</gene>
<dbReference type="InterPro" id="IPR013785">
    <property type="entry name" value="Aldolase_TIM"/>
</dbReference>
<dbReference type="GO" id="GO:0046872">
    <property type="term" value="F:metal ion binding"/>
    <property type="evidence" value="ECO:0007669"/>
    <property type="project" value="UniProtKB-UniRule"/>
</dbReference>
<dbReference type="InterPro" id="IPR026019">
    <property type="entry name" value="Ribul_P_3_epim"/>
</dbReference>
<feature type="binding site" evidence="10 14">
    <location>
        <position position="68"/>
    </location>
    <ligand>
        <name>substrate</name>
    </ligand>
</feature>
<feature type="binding site" evidence="10">
    <location>
        <begin position="177"/>
        <end position="179"/>
    </location>
    <ligand>
        <name>substrate</name>
    </ligand>
</feature>
<dbReference type="GO" id="GO:0006098">
    <property type="term" value="P:pentose-phosphate shunt"/>
    <property type="evidence" value="ECO:0007669"/>
    <property type="project" value="UniProtKB-UniRule"/>
</dbReference>
<dbReference type="GO" id="GO:0004750">
    <property type="term" value="F:D-ribulose-phosphate 3-epimerase activity"/>
    <property type="evidence" value="ECO:0007669"/>
    <property type="project" value="UniProtKB-UniRule"/>
</dbReference>
<evidence type="ECO:0000256" key="12">
    <source>
        <dbReference type="PIRSR" id="PIRSR001461-1"/>
    </source>
</evidence>
<keyword evidence="13" id="KW-0464">Manganese</keyword>
<proteinExistence type="inferred from homology"/>
<dbReference type="PROSITE" id="PS01085">
    <property type="entry name" value="RIBUL_P_3_EPIMER_1"/>
    <property type="match status" value="1"/>
</dbReference>
<comment type="cofactor">
    <cofactor evidence="5">
        <name>Fe(2+)</name>
        <dbReference type="ChEBI" id="CHEBI:29033"/>
    </cofactor>
</comment>
<comment type="catalytic activity">
    <reaction evidence="1 10 11">
        <text>D-ribulose 5-phosphate = D-xylulose 5-phosphate</text>
        <dbReference type="Rhea" id="RHEA:13677"/>
        <dbReference type="ChEBI" id="CHEBI:57737"/>
        <dbReference type="ChEBI" id="CHEBI:58121"/>
        <dbReference type="EC" id="5.1.3.1"/>
    </reaction>
</comment>
<evidence type="ECO:0000256" key="10">
    <source>
        <dbReference type="HAMAP-Rule" id="MF_02227"/>
    </source>
</evidence>
<evidence type="ECO:0000313" key="15">
    <source>
        <dbReference type="EMBL" id="QPC80547.1"/>
    </source>
</evidence>
<dbReference type="NCBIfam" id="TIGR01163">
    <property type="entry name" value="rpe"/>
    <property type="match status" value="1"/>
</dbReference>
<dbReference type="InterPro" id="IPR000056">
    <property type="entry name" value="Ribul_P_3_epim-like"/>
</dbReference>
<feature type="binding site" evidence="14">
    <location>
        <position position="179"/>
    </location>
    <ligand>
        <name>substrate</name>
    </ligand>
</feature>
<protein>
    <recommendedName>
        <fullName evidence="7 10">Ribulose-phosphate 3-epimerase</fullName>
        <ecNumber evidence="7 10">5.1.3.1</ecNumber>
    </recommendedName>
</protein>
<comment type="cofactor">
    <cofactor evidence="3">
        <name>Co(2+)</name>
        <dbReference type="ChEBI" id="CHEBI:48828"/>
    </cofactor>
</comment>
<dbReference type="EMBL" id="CP062983">
    <property type="protein sequence ID" value="QPC80547.1"/>
    <property type="molecule type" value="Genomic_DNA"/>
</dbReference>
<evidence type="ECO:0000313" key="16">
    <source>
        <dbReference type="Proteomes" id="UP000594468"/>
    </source>
</evidence>
<dbReference type="Proteomes" id="UP000594468">
    <property type="component" value="Chromosome"/>
</dbReference>
<keyword evidence="9 10" id="KW-0413">Isomerase</keyword>
<dbReference type="RefSeq" id="WP_195168622.1">
    <property type="nucleotide sequence ID" value="NZ_CP062983.1"/>
</dbReference>
<dbReference type="SUPFAM" id="SSF51366">
    <property type="entry name" value="Ribulose-phoshate binding barrel"/>
    <property type="match status" value="1"/>
</dbReference>
<evidence type="ECO:0000256" key="6">
    <source>
        <dbReference type="ARBA" id="ARBA00009541"/>
    </source>
</evidence>
<dbReference type="Gene3D" id="3.20.20.70">
    <property type="entry name" value="Aldolase class I"/>
    <property type="match status" value="1"/>
</dbReference>
<keyword evidence="10 11" id="KW-0119">Carbohydrate metabolism</keyword>
<comment type="cofactor">
    <cofactor evidence="10 13">
        <name>a divalent metal cation</name>
        <dbReference type="ChEBI" id="CHEBI:60240"/>
    </cofactor>
    <text evidence="10 13">Binds 1 divalent metal cation per subunit.</text>
</comment>
<name>A0A7S8ICH8_9CHLR</name>
<comment type="pathway">
    <text evidence="10">Carbohydrate degradation.</text>
</comment>
<evidence type="ECO:0000256" key="1">
    <source>
        <dbReference type="ARBA" id="ARBA00001782"/>
    </source>
</evidence>
<dbReference type="GO" id="GO:0005737">
    <property type="term" value="C:cytoplasm"/>
    <property type="evidence" value="ECO:0007669"/>
    <property type="project" value="UniProtKB-ARBA"/>
</dbReference>
<comment type="cofactor">
    <cofactor evidence="2">
        <name>Mn(2+)</name>
        <dbReference type="ChEBI" id="CHEBI:29035"/>
    </cofactor>
</comment>
<dbReference type="NCBIfam" id="NF004076">
    <property type="entry name" value="PRK05581.1-4"/>
    <property type="match status" value="1"/>
</dbReference>
<dbReference type="PANTHER" id="PTHR11749">
    <property type="entry name" value="RIBULOSE-5-PHOSPHATE-3-EPIMERASE"/>
    <property type="match status" value="1"/>
</dbReference>
<comment type="function">
    <text evidence="10">Catalyzes the reversible epimerization of D-ribulose 5-phosphate to D-xylulose 5-phosphate.</text>
</comment>
<dbReference type="HAMAP" id="MF_02227">
    <property type="entry name" value="RPE"/>
    <property type="match status" value="1"/>
</dbReference>
<keyword evidence="16" id="KW-1185">Reference proteome</keyword>
<accession>A0A7S8ICH8</accession>
<keyword evidence="13" id="KW-0170">Cobalt</keyword>
<dbReference type="Pfam" id="PF00834">
    <property type="entry name" value="Ribul_P_3_epim"/>
    <property type="match status" value="1"/>
</dbReference>
<dbReference type="AlphaFoldDB" id="A0A7S8ICH8"/>
<organism evidence="15 16">
    <name type="scientific">Phototrophicus methaneseepsis</name>
    <dbReference type="NCBI Taxonomy" id="2710758"/>
    <lineage>
        <taxon>Bacteria</taxon>
        <taxon>Bacillati</taxon>
        <taxon>Chloroflexota</taxon>
        <taxon>Candidatus Thermofontia</taxon>
        <taxon>Phototrophicales</taxon>
        <taxon>Phototrophicaceae</taxon>
        <taxon>Phototrophicus</taxon>
    </lineage>
</organism>
<dbReference type="KEGG" id="pmet:G4Y79_12570"/>
<keyword evidence="13" id="KW-0862">Zinc</keyword>
<dbReference type="FunFam" id="3.20.20.70:FF:000004">
    <property type="entry name" value="Ribulose-phosphate 3-epimerase"/>
    <property type="match status" value="1"/>
</dbReference>
<evidence type="ECO:0000256" key="7">
    <source>
        <dbReference type="ARBA" id="ARBA00013188"/>
    </source>
</evidence>
<dbReference type="CDD" id="cd00429">
    <property type="entry name" value="RPE"/>
    <property type="match status" value="1"/>
</dbReference>
<evidence type="ECO:0000256" key="4">
    <source>
        <dbReference type="ARBA" id="ARBA00001947"/>
    </source>
</evidence>
<reference evidence="15 16" key="1">
    <citation type="submission" date="2020-02" db="EMBL/GenBank/DDBJ databases">
        <authorList>
            <person name="Zheng R.K."/>
            <person name="Sun C.M."/>
        </authorList>
    </citation>
    <scope>NUCLEOTIDE SEQUENCE [LARGE SCALE GENOMIC DNA]</scope>
    <source>
        <strain evidence="16">rifampicinis</strain>
    </source>
</reference>